<dbReference type="Gene3D" id="2.160.20.120">
    <property type="match status" value="1"/>
</dbReference>
<organism evidence="2">
    <name type="scientific">Lentimicrobium saccharophilum</name>
    <dbReference type="NCBI Taxonomy" id="1678841"/>
    <lineage>
        <taxon>Bacteria</taxon>
        <taxon>Pseudomonadati</taxon>
        <taxon>Bacteroidota</taxon>
        <taxon>Bacteroidia</taxon>
        <taxon>Bacteroidales</taxon>
        <taxon>Lentimicrobiaceae</taxon>
        <taxon>Lentimicrobium</taxon>
    </lineage>
</organism>
<accession>A0A0S7BX16</accession>
<dbReference type="PANTHER" id="PTHR39200:SF1">
    <property type="entry name" value="AUTO-TRANSPORTER ADHESIN HEAD GIN DOMAIN-CONTAINING PROTEIN-RELATED"/>
    <property type="match status" value="1"/>
</dbReference>
<evidence type="ECO:0000313" key="2">
    <source>
        <dbReference type="EMBL" id="GAP43147.1"/>
    </source>
</evidence>
<dbReference type="Proteomes" id="UP000053091">
    <property type="component" value="Unassembled WGS sequence"/>
</dbReference>
<keyword evidence="3" id="KW-1185">Reference proteome</keyword>
<name>A0A0S7BX16_9BACT</name>
<dbReference type="RefSeq" id="WP_062039930.1">
    <property type="nucleotide sequence ID" value="NZ_DF968182.1"/>
</dbReference>
<evidence type="ECO:0000259" key="1">
    <source>
        <dbReference type="Pfam" id="PF10988"/>
    </source>
</evidence>
<dbReference type="Pfam" id="PF10988">
    <property type="entry name" value="DUF2807"/>
    <property type="match status" value="1"/>
</dbReference>
<dbReference type="PROSITE" id="PS51257">
    <property type="entry name" value="PROKAR_LIPOPROTEIN"/>
    <property type="match status" value="1"/>
</dbReference>
<gene>
    <name evidence="2" type="ORF">TBC1_111289</name>
</gene>
<evidence type="ECO:0000313" key="3">
    <source>
        <dbReference type="Proteomes" id="UP000053091"/>
    </source>
</evidence>
<dbReference type="OrthoDB" id="1014513at2"/>
<dbReference type="EMBL" id="DF968182">
    <property type="protein sequence ID" value="GAP43147.1"/>
    <property type="molecule type" value="Genomic_DNA"/>
</dbReference>
<dbReference type="InterPro" id="IPR021255">
    <property type="entry name" value="DUF2807"/>
</dbReference>
<feature type="domain" description="Putative auto-transporter adhesin head GIN" evidence="1">
    <location>
        <begin position="52"/>
        <end position="232"/>
    </location>
</feature>
<sequence>MKKVKAFIESSRSKTGLPALLVLILLASAACMRERIEGNYDLISETRETSSFTGVVSKGNFRVYIIPGDVPSVELKGESNVLPYVETFVSGNRLVLEFRNGYNIREHYTVEVYITTPELNSIHLAGSGLVESGAFACDNADINLSGSGRIACGFIAENIEAVVSGSGILSINGQAGNGYLRVSGSGEIRAQECDLLNCDANISGSGNILVTVADELEAWISGSGCVYYMGNPGVISHISGSGKVIRY</sequence>
<dbReference type="PANTHER" id="PTHR39200">
    <property type="entry name" value="HYPOTHETICAL EXPORTED PROTEIN"/>
    <property type="match status" value="1"/>
</dbReference>
<proteinExistence type="predicted"/>
<dbReference type="STRING" id="1678841.TBC1_111289"/>
<reference evidence="2" key="1">
    <citation type="journal article" date="2015" name="Genome Announc.">
        <title>Draft Genome Sequence of Bacteroidales Strain TBC1, a Novel Isolate from a Methanogenic Wastewater Treatment System.</title>
        <authorList>
            <person name="Tourlousse D.M."/>
            <person name="Matsuura N."/>
            <person name="Sun L."/>
            <person name="Toyonaga M."/>
            <person name="Kuroda K."/>
            <person name="Ohashi A."/>
            <person name="Cruz R."/>
            <person name="Yamaguchi T."/>
            <person name="Sekiguchi Y."/>
        </authorList>
    </citation>
    <scope>NUCLEOTIDE SEQUENCE [LARGE SCALE GENOMIC DNA]</scope>
    <source>
        <strain evidence="2">TBC1</strain>
    </source>
</reference>
<protein>
    <recommendedName>
        <fullName evidence="1">Putative auto-transporter adhesin head GIN domain-containing protein</fullName>
    </recommendedName>
</protein>
<dbReference type="AlphaFoldDB" id="A0A0S7BX16"/>